<evidence type="ECO:0000313" key="4">
    <source>
        <dbReference type="Proteomes" id="UP000228596"/>
    </source>
</evidence>
<organism evidence="3 4">
    <name type="scientific">Candidatus Berkelbacteria bacterium CG10_big_fil_rev_8_21_14_0_10_41_12</name>
    <dbReference type="NCBI Taxonomy" id="1974513"/>
    <lineage>
        <taxon>Bacteria</taxon>
        <taxon>Candidatus Berkelbacteria</taxon>
    </lineage>
</organism>
<reference evidence="4" key="1">
    <citation type="submission" date="2017-09" db="EMBL/GenBank/DDBJ databases">
        <title>Depth-based differentiation of microbial function through sediment-hosted aquifers and enrichment of novel symbionts in the deep terrestrial subsurface.</title>
        <authorList>
            <person name="Probst A.J."/>
            <person name="Ladd B."/>
            <person name="Jarett J.K."/>
            <person name="Geller-Mcgrath D.E."/>
            <person name="Sieber C.M.K."/>
            <person name="Emerson J.B."/>
            <person name="Anantharaman K."/>
            <person name="Thomas B.C."/>
            <person name="Malmstrom R."/>
            <person name="Stieglmeier M."/>
            <person name="Klingl A."/>
            <person name="Woyke T."/>
            <person name="Ryan C.M."/>
            <person name="Banfield J.F."/>
        </authorList>
    </citation>
    <scope>NUCLEOTIDE SEQUENCE [LARGE SCALE GENOMIC DNA]</scope>
</reference>
<sequence>MISEWQQNLIVQGFGAFAGAFFAFLFLRLSEFLTKIYQRELKHYNLLVNLETQLNEIGDVIHDNIYVLPNFRRVILSGNIYFNNLHQIPMDKGHYENLYDIDLINDLFIYYYEVRKLNDDIQTATCGYQEIKNAFIQKNINKSGYVINAQLLADNLKFIEAFLVKLQKDTVLLIAKVRIRIKMDKPLGTKLQFFFVRSSKINDVQLQKEITNLNKEIESTKTASQEEIERVLKENNLTS</sequence>
<evidence type="ECO:0000256" key="2">
    <source>
        <dbReference type="SAM" id="Phobius"/>
    </source>
</evidence>
<protein>
    <submittedName>
        <fullName evidence="3">Uncharacterized protein</fullName>
    </submittedName>
</protein>
<dbReference type="EMBL" id="PEZV01000034">
    <property type="protein sequence ID" value="PIT97135.1"/>
    <property type="molecule type" value="Genomic_DNA"/>
</dbReference>
<feature type="transmembrane region" description="Helical" evidence="2">
    <location>
        <begin position="12"/>
        <end position="29"/>
    </location>
</feature>
<gene>
    <name evidence="3" type="ORF">COT77_03080</name>
</gene>
<evidence type="ECO:0000256" key="1">
    <source>
        <dbReference type="SAM" id="Coils"/>
    </source>
</evidence>
<accession>A0A2M6WWG0</accession>
<evidence type="ECO:0000313" key="3">
    <source>
        <dbReference type="EMBL" id="PIT97135.1"/>
    </source>
</evidence>
<feature type="coiled-coil region" evidence="1">
    <location>
        <begin position="203"/>
        <end position="234"/>
    </location>
</feature>
<keyword evidence="2" id="KW-0812">Transmembrane</keyword>
<proteinExistence type="predicted"/>
<dbReference type="Proteomes" id="UP000228596">
    <property type="component" value="Unassembled WGS sequence"/>
</dbReference>
<keyword evidence="2" id="KW-0472">Membrane</keyword>
<keyword evidence="1" id="KW-0175">Coiled coil</keyword>
<name>A0A2M6WWG0_9BACT</name>
<dbReference type="AlphaFoldDB" id="A0A2M6WWG0"/>
<keyword evidence="2" id="KW-1133">Transmembrane helix</keyword>
<comment type="caution">
    <text evidence="3">The sequence shown here is derived from an EMBL/GenBank/DDBJ whole genome shotgun (WGS) entry which is preliminary data.</text>
</comment>